<evidence type="ECO:0000313" key="3">
    <source>
        <dbReference type="EMBL" id="ROV97973.1"/>
    </source>
</evidence>
<dbReference type="STRING" id="356882.A0A423W3R7"/>
<keyword evidence="4" id="KW-1185">Reference proteome</keyword>
<evidence type="ECO:0008006" key="5">
    <source>
        <dbReference type="Google" id="ProtNLM"/>
    </source>
</evidence>
<comment type="caution">
    <text evidence="3">The sequence shown here is derived from an EMBL/GenBank/DDBJ whole genome shotgun (WGS) entry which is preliminary data.</text>
</comment>
<dbReference type="InterPro" id="IPR036291">
    <property type="entry name" value="NAD(P)-bd_dom_sf"/>
</dbReference>
<dbReference type="Proteomes" id="UP000283895">
    <property type="component" value="Unassembled WGS sequence"/>
</dbReference>
<dbReference type="AlphaFoldDB" id="A0A423W3R7"/>
<dbReference type="Pfam" id="PF00106">
    <property type="entry name" value="adh_short"/>
    <property type="match status" value="1"/>
</dbReference>
<sequence length="322" mass="35799">MDFSRSVIVTGGTANLGYYAARQIAQEHPDYLIVISSRSDSKHSAEAINKSLGQKNTIFMRLDLFDLDSIRGYTKQWTDSNYPPIQALLLNAGLQFPGELQKTPSGLEKTFSINHVGHALLFHLLCPSLAQGARIIVTSSGTHDPTQKTGLPDAIYNSAEELAHPPPSMVHVPGRQRYSTSKLCNVLWTYALSKRLEERVPERGITVNAFDPGLMPGTGLAREARGIERFLWDQVLTRAMPLLRVLLSHNIHMPEDSAASLTRLATGADVNGVSGKYFEGRKEISSSKDSYDEAKQDDLWGWTVEYVTNGDHEEKTRFESLR</sequence>
<organism evidence="3 4">
    <name type="scientific">Cytospora schulzeri</name>
    <dbReference type="NCBI Taxonomy" id="448051"/>
    <lineage>
        <taxon>Eukaryota</taxon>
        <taxon>Fungi</taxon>
        <taxon>Dikarya</taxon>
        <taxon>Ascomycota</taxon>
        <taxon>Pezizomycotina</taxon>
        <taxon>Sordariomycetes</taxon>
        <taxon>Sordariomycetidae</taxon>
        <taxon>Diaporthales</taxon>
        <taxon>Cytosporaceae</taxon>
        <taxon>Cytospora</taxon>
    </lineage>
</organism>
<dbReference type="PRINTS" id="PR00081">
    <property type="entry name" value="GDHRDH"/>
</dbReference>
<evidence type="ECO:0000256" key="1">
    <source>
        <dbReference type="ARBA" id="ARBA00006484"/>
    </source>
</evidence>
<dbReference type="EMBL" id="LKEA01000027">
    <property type="protein sequence ID" value="ROV97973.1"/>
    <property type="molecule type" value="Genomic_DNA"/>
</dbReference>
<dbReference type="Gene3D" id="3.40.50.720">
    <property type="entry name" value="NAD(P)-binding Rossmann-like Domain"/>
    <property type="match status" value="1"/>
</dbReference>
<dbReference type="PANTHER" id="PTHR24320:SF152">
    <property type="entry name" value="SHORT-CHAIN DEHYDROGENASE_REDUCTASE FAMILY PROTEIN"/>
    <property type="match status" value="1"/>
</dbReference>
<dbReference type="OrthoDB" id="542013at2759"/>
<protein>
    <recommendedName>
        <fullName evidence="5">Ketoreductase (KR) domain-containing protein</fullName>
    </recommendedName>
</protein>
<dbReference type="InterPro" id="IPR002347">
    <property type="entry name" value="SDR_fam"/>
</dbReference>
<dbReference type="PANTHER" id="PTHR24320">
    <property type="entry name" value="RETINOL DEHYDROGENASE"/>
    <property type="match status" value="1"/>
</dbReference>
<proteinExistence type="inferred from homology"/>
<keyword evidence="2" id="KW-0560">Oxidoreductase</keyword>
<evidence type="ECO:0000256" key="2">
    <source>
        <dbReference type="ARBA" id="ARBA00023002"/>
    </source>
</evidence>
<dbReference type="SUPFAM" id="SSF51735">
    <property type="entry name" value="NAD(P)-binding Rossmann-fold domains"/>
    <property type="match status" value="1"/>
</dbReference>
<dbReference type="GO" id="GO:0016491">
    <property type="term" value="F:oxidoreductase activity"/>
    <property type="evidence" value="ECO:0007669"/>
    <property type="project" value="UniProtKB-KW"/>
</dbReference>
<comment type="similarity">
    <text evidence="1">Belongs to the short-chain dehydrogenases/reductases (SDR) family.</text>
</comment>
<reference evidence="3 4" key="1">
    <citation type="submission" date="2015-09" db="EMBL/GenBank/DDBJ databases">
        <title>Host preference determinants of Valsa canker pathogens revealed by comparative genomics.</title>
        <authorList>
            <person name="Yin Z."/>
            <person name="Huang L."/>
        </authorList>
    </citation>
    <scope>NUCLEOTIDE SEQUENCE [LARGE SCALE GENOMIC DNA]</scope>
    <source>
        <strain evidence="3 4">03-1</strain>
    </source>
</reference>
<gene>
    <name evidence="3" type="ORF">VMCG_07068</name>
</gene>
<evidence type="ECO:0000313" key="4">
    <source>
        <dbReference type="Proteomes" id="UP000283895"/>
    </source>
</evidence>
<accession>A0A423W3R7</accession>
<name>A0A423W3R7_9PEZI</name>